<reference evidence="1 2" key="1">
    <citation type="submission" date="2023-02" db="EMBL/GenBank/DDBJ databases">
        <authorList>
            <person name="Maleckis M."/>
        </authorList>
    </citation>
    <scope>NUCLEOTIDE SEQUENCE [LARGE SCALE GENOMIC DNA]</scope>
    <source>
        <strain evidence="1 2">P8-A2</strain>
    </source>
</reference>
<sequence length="40" mass="4275">MAEAQSYARITYEAMDSSYAQGSAETVAAKIGTLLHSLHT</sequence>
<comment type="caution">
    <text evidence="1">The sequence shown here is derived from an EMBL/GenBank/DDBJ whole genome shotgun (WGS) entry which is preliminary data.</text>
</comment>
<organism evidence="1 2">
    <name type="scientific">Streptomyces mirabilis</name>
    <dbReference type="NCBI Taxonomy" id="68239"/>
    <lineage>
        <taxon>Bacteria</taxon>
        <taxon>Bacillati</taxon>
        <taxon>Actinomycetota</taxon>
        <taxon>Actinomycetes</taxon>
        <taxon>Kitasatosporales</taxon>
        <taxon>Streptomycetaceae</taxon>
        <taxon>Streptomyces</taxon>
    </lineage>
</organism>
<gene>
    <name evidence="1" type="ORF">PU648_28440</name>
</gene>
<evidence type="ECO:0000313" key="2">
    <source>
        <dbReference type="Proteomes" id="UP001257627"/>
    </source>
</evidence>
<keyword evidence="2" id="KW-1185">Reference proteome</keyword>
<name>A0ABU3UQL9_9ACTN</name>
<evidence type="ECO:0000313" key="1">
    <source>
        <dbReference type="EMBL" id="MDU8996212.1"/>
    </source>
</evidence>
<dbReference type="EMBL" id="JARAKF010000001">
    <property type="protein sequence ID" value="MDU8996212.1"/>
    <property type="molecule type" value="Genomic_DNA"/>
</dbReference>
<accession>A0ABU3UQL9</accession>
<proteinExistence type="predicted"/>
<dbReference type="Proteomes" id="UP001257627">
    <property type="component" value="Unassembled WGS sequence"/>
</dbReference>
<dbReference type="RefSeq" id="WP_258320964.1">
    <property type="nucleotide sequence ID" value="NZ_CP107955.1"/>
</dbReference>
<protein>
    <submittedName>
        <fullName evidence="1">Uncharacterized protein</fullName>
    </submittedName>
</protein>